<dbReference type="RefSeq" id="WP_267279540.1">
    <property type="nucleotide sequence ID" value="NZ_JAOVZV010000001.1"/>
</dbReference>
<keyword evidence="1" id="KW-1133">Transmembrane helix</keyword>
<protein>
    <submittedName>
        <fullName evidence="2">Uncharacterized protein</fullName>
    </submittedName>
</protein>
<evidence type="ECO:0000256" key="1">
    <source>
        <dbReference type="SAM" id="Phobius"/>
    </source>
</evidence>
<organism evidence="2 3">
    <name type="scientific">Chryseobacterium luquanense</name>
    <dbReference type="NCBI Taxonomy" id="2983766"/>
    <lineage>
        <taxon>Bacteria</taxon>
        <taxon>Pseudomonadati</taxon>
        <taxon>Bacteroidota</taxon>
        <taxon>Flavobacteriia</taxon>
        <taxon>Flavobacteriales</taxon>
        <taxon>Weeksellaceae</taxon>
        <taxon>Chryseobacterium group</taxon>
        <taxon>Chryseobacterium</taxon>
    </lineage>
</organism>
<evidence type="ECO:0000313" key="2">
    <source>
        <dbReference type="EMBL" id="MCX8530864.1"/>
    </source>
</evidence>
<accession>A0ABT3XY92</accession>
<feature type="transmembrane region" description="Helical" evidence="1">
    <location>
        <begin position="53"/>
        <end position="71"/>
    </location>
</feature>
<evidence type="ECO:0000313" key="3">
    <source>
        <dbReference type="Proteomes" id="UP001070176"/>
    </source>
</evidence>
<sequence length="206" mass="24401">MNYLEISSFIEAKKKRKAHIEEELRYVNTLTDHLKAEKPIKWYNNFYYIVKRSIFITLSILSLFLLLSSFTHQNTFRKYFSQHFEGIISEGLNDTFGTHRSVSVLETSAVDSYKVEAVFSKPVRADIQKNISSKVYDYSLLAGRIMFLLAVVLFWYIARLTRKLHLKNKLISEYYDSNLTIMNIYKEVIEEQNFEIEFLTKAYKEI</sequence>
<gene>
    <name evidence="2" type="ORF">OEA66_00705</name>
</gene>
<name>A0ABT3XY92_9FLAO</name>
<reference evidence="2" key="1">
    <citation type="submission" date="2022-10" db="EMBL/GenBank/DDBJ databases">
        <title>Chryseobacterium sp. nov., a novel bacterial species.</title>
        <authorList>
            <person name="Cao Y."/>
        </authorList>
    </citation>
    <scope>NUCLEOTIDE SEQUENCE</scope>
    <source>
        <strain evidence="2">KC 927</strain>
    </source>
</reference>
<keyword evidence="1" id="KW-0472">Membrane</keyword>
<keyword evidence="3" id="KW-1185">Reference proteome</keyword>
<dbReference type="EMBL" id="JAOVZV010000001">
    <property type="protein sequence ID" value="MCX8530864.1"/>
    <property type="molecule type" value="Genomic_DNA"/>
</dbReference>
<feature type="transmembrane region" description="Helical" evidence="1">
    <location>
        <begin position="138"/>
        <end position="158"/>
    </location>
</feature>
<keyword evidence="1" id="KW-0812">Transmembrane</keyword>
<comment type="caution">
    <text evidence="2">The sequence shown here is derived from an EMBL/GenBank/DDBJ whole genome shotgun (WGS) entry which is preliminary data.</text>
</comment>
<proteinExistence type="predicted"/>
<dbReference type="Proteomes" id="UP001070176">
    <property type="component" value="Unassembled WGS sequence"/>
</dbReference>